<reference evidence="1 2" key="1">
    <citation type="submission" date="2018-11" db="EMBL/GenBank/DDBJ databases">
        <title>Novel Erysipelotrichaceae bacterium isolated from small intestine of a swine.</title>
        <authorList>
            <person name="Kim J.S."/>
            <person name="Choe H."/>
            <person name="Lee Y.R."/>
            <person name="Kim K.M."/>
            <person name="Park D.S."/>
        </authorList>
    </citation>
    <scope>NUCLEOTIDE SEQUENCE [LARGE SCALE GENOMIC DNA]</scope>
    <source>
        <strain evidence="1 2">SG0102</strain>
    </source>
</reference>
<dbReference type="EMBL" id="AP019309">
    <property type="protein sequence ID" value="BBH25088.1"/>
    <property type="molecule type" value="Genomic_DNA"/>
</dbReference>
<dbReference type="PROSITE" id="PS01229">
    <property type="entry name" value="COF_2"/>
    <property type="match status" value="1"/>
</dbReference>
<dbReference type="Pfam" id="PF08282">
    <property type="entry name" value="Hydrolase_3"/>
    <property type="match status" value="1"/>
</dbReference>
<proteinExistence type="predicted"/>
<sequence length="259" mass="29111">MSILFFDIDGTIFDGDPQGIRPNVIKAIHEIQQKGHICMICSGRPYSFIADNVKAIGFDGYVLANGAQVLYHDHNIVTHTFDQKKVKAFAADFDAHDYEYIIATSKQAYLKKSYVWMEEFYKTCNIETEKFIRDFQEEDYLNDVVKMELRFKSQKAIPHITKLTEGYDFLYEDGGMGLGEISCQGVDKGKGILETLKALNIPLSESYCFGDGANDLEMFKTVAHPIAMGNAIPAIKDLAEQICDTVANDGVASKLRELF</sequence>
<dbReference type="Proteomes" id="UP000268059">
    <property type="component" value="Chromosome"/>
</dbReference>
<dbReference type="SFLD" id="SFLDS00003">
    <property type="entry name" value="Haloacid_Dehalogenase"/>
    <property type="match status" value="1"/>
</dbReference>
<dbReference type="GO" id="GO:0000287">
    <property type="term" value="F:magnesium ion binding"/>
    <property type="evidence" value="ECO:0007669"/>
    <property type="project" value="TreeGrafter"/>
</dbReference>
<dbReference type="PANTHER" id="PTHR10000:SF8">
    <property type="entry name" value="HAD SUPERFAMILY HYDROLASE-LIKE, TYPE 3"/>
    <property type="match status" value="1"/>
</dbReference>
<dbReference type="Gene3D" id="3.30.1240.10">
    <property type="match status" value="1"/>
</dbReference>
<dbReference type="GO" id="GO:0005829">
    <property type="term" value="C:cytosol"/>
    <property type="evidence" value="ECO:0007669"/>
    <property type="project" value="TreeGrafter"/>
</dbReference>
<dbReference type="RefSeq" id="WP_125118070.1">
    <property type="nucleotide sequence ID" value="NZ_AP019309.1"/>
</dbReference>
<protein>
    <submittedName>
        <fullName evidence="1">Haloacid dehalogenase</fullName>
    </submittedName>
</protein>
<evidence type="ECO:0000313" key="1">
    <source>
        <dbReference type="EMBL" id="BBH25088.1"/>
    </source>
</evidence>
<dbReference type="InterPro" id="IPR023214">
    <property type="entry name" value="HAD_sf"/>
</dbReference>
<dbReference type="InParanoid" id="A0A3G9JLM7"/>
<dbReference type="Gene3D" id="3.40.50.1000">
    <property type="entry name" value="HAD superfamily/HAD-like"/>
    <property type="match status" value="1"/>
</dbReference>
<accession>A0A3G9JLM7</accession>
<evidence type="ECO:0000313" key="2">
    <source>
        <dbReference type="Proteomes" id="UP000268059"/>
    </source>
</evidence>
<dbReference type="SFLD" id="SFLDG01140">
    <property type="entry name" value="C2.B:_Phosphomannomutase_and_P"/>
    <property type="match status" value="1"/>
</dbReference>
<dbReference type="NCBIfam" id="TIGR01484">
    <property type="entry name" value="HAD-SF-IIB"/>
    <property type="match status" value="1"/>
</dbReference>
<dbReference type="AlphaFoldDB" id="A0A3G9JLM7"/>
<dbReference type="InterPro" id="IPR036412">
    <property type="entry name" value="HAD-like_sf"/>
</dbReference>
<keyword evidence="2" id="KW-1185">Reference proteome</keyword>
<dbReference type="GO" id="GO:0016791">
    <property type="term" value="F:phosphatase activity"/>
    <property type="evidence" value="ECO:0007669"/>
    <property type="project" value="TreeGrafter"/>
</dbReference>
<dbReference type="InterPro" id="IPR000150">
    <property type="entry name" value="Cof"/>
</dbReference>
<organism evidence="1 2">
    <name type="scientific">Intestinibaculum porci</name>
    <dbReference type="NCBI Taxonomy" id="2487118"/>
    <lineage>
        <taxon>Bacteria</taxon>
        <taxon>Bacillati</taxon>
        <taxon>Bacillota</taxon>
        <taxon>Erysipelotrichia</taxon>
        <taxon>Erysipelotrichales</taxon>
        <taxon>Erysipelotrichaceae</taxon>
        <taxon>Intestinibaculum</taxon>
    </lineage>
</organism>
<dbReference type="NCBIfam" id="TIGR00099">
    <property type="entry name" value="Cof-subfamily"/>
    <property type="match status" value="1"/>
</dbReference>
<name>A0A3G9JLM7_9FIRM</name>
<gene>
    <name evidence="1" type="ORF">SG0102_00220</name>
</gene>
<dbReference type="SUPFAM" id="SSF56784">
    <property type="entry name" value="HAD-like"/>
    <property type="match status" value="1"/>
</dbReference>
<dbReference type="OrthoDB" id="1654797at2"/>
<dbReference type="PANTHER" id="PTHR10000">
    <property type="entry name" value="PHOSPHOSERINE PHOSPHATASE"/>
    <property type="match status" value="1"/>
</dbReference>
<dbReference type="KEGG" id="ebm:SG0102_00220"/>
<dbReference type="InterPro" id="IPR006379">
    <property type="entry name" value="HAD-SF_hydro_IIB"/>
</dbReference>